<dbReference type="InterPro" id="IPR008979">
    <property type="entry name" value="Galactose-bd-like_sf"/>
</dbReference>
<dbReference type="Pfam" id="PF17997">
    <property type="entry name" value="Cry1Ac_D5"/>
    <property type="match status" value="1"/>
</dbReference>
<proteinExistence type="predicted"/>
<accession>A0A0S0N5H0</accession>
<dbReference type="AlphaFoldDB" id="A0A0S0N5H0"/>
<protein>
    <submittedName>
        <fullName evidence="2">CdB</fullName>
    </submittedName>
</protein>
<evidence type="ECO:0000259" key="1">
    <source>
        <dbReference type="Pfam" id="PF17997"/>
    </source>
</evidence>
<evidence type="ECO:0000313" key="2">
    <source>
        <dbReference type="EMBL" id="ALH21123.1"/>
    </source>
</evidence>
<dbReference type="Gene3D" id="2.60.120.260">
    <property type="entry name" value="Galactose-binding domain-like"/>
    <property type="match status" value="1"/>
</dbReference>
<dbReference type="InterPro" id="IPR041587">
    <property type="entry name" value="Cry_V"/>
</dbReference>
<sequence>MDNINNMNNVTPTNICDINICSPFENTPQINANLPVFITKQDLAQISQMVYDLFSQTHPGTLAPHVSDYWIDQLFMKVNRLANELYGVEKQELRKLLNQAKEMSMVRNQLISGNFETLEAWLLGPQAIILSNSPLFVGNYLYLQPTNGISPSYAFQKIDESQLKAYTRYTVSGFIANSQGLELVISRYGKEIETILNVPFETAFPVYPTPIPNCCQPNSCTCGACQHQDPHYFKYSIDVGTLLPLLNPGIEISFRIIEPNGSARISNLEVREERPLTTTEKEQVQRTEQLWETKIEKEMKLICHIFEPIIQEINTFFPDGNWNLPILPTVTYQDLYSIVIPELPVLEELYNIISSKIPTYAHWFMSHFARLYYYLSKEIQLVLKEIETQLEAKNLIHNGDFKNGLTDWTVCGQATITPLTNGNSALYLSYWNSIVSQSVTVVDFNRNQLYLLTVYAKGDGTVLVQHNGHTERVNFTPHQDQFQSKTHTFYLDTPTFTVDIQSNANGFTVDSVEIIEL</sequence>
<dbReference type="EMBL" id="KC898941">
    <property type="protein sequence ID" value="ALH21123.1"/>
    <property type="molecule type" value="Genomic_DNA"/>
</dbReference>
<name>A0A0S0N5H0_BACTU</name>
<reference evidence="2" key="1">
    <citation type="submission" date="2015-10" db="EMBL/GenBank/DDBJ databases">
        <title>A novel Bacillus thuringiensis Cry-like protein from a rare filamentous strain is required for crystal localization within the exosporium.</title>
        <authorList>
            <person name="Ammons D."/>
            <person name="Rampersad J."/>
        </authorList>
    </citation>
    <scope>NUCLEOTIDE SEQUENCE</scope>
    <source>
        <strain evidence="2">Bt2-56</strain>
    </source>
</reference>
<feature type="domain" description="Pesticidal crystal protein Cry" evidence="1">
    <location>
        <begin position="119"/>
        <end position="273"/>
    </location>
</feature>
<organism evidence="2">
    <name type="scientific">Bacillus thuringiensis</name>
    <dbReference type="NCBI Taxonomy" id="1428"/>
    <lineage>
        <taxon>Bacteria</taxon>
        <taxon>Bacillati</taxon>
        <taxon>Bacillota</taxon>
        <taxon>Bacilli</taxon>
        <taxon>Bacillales</taxon>
        <taxon>Bacillaceae</taxon>
        <taxon>Bacillus</taxon>
        <taxon>Bacillus cereus group</taxon>
    </lineage>
</organism>
<dbReference type="SUPFAM" id="SSF49785">
    <property type="entry name" value="Galactose-binding domain-like"/>
    <property type="match status" value="1"/>
</dbReference>